<comment type="similarity">
    <text evidence="2 6">Belongs to the group II decarboxylase family.</text>
</comment>
<gene>
    <name evidence="7" type="ORF">R3W88_033875</name>
</gene>
<dbReference type="InterPro" id="IPR015422">
    <property type="entry name" value="PyrdxlP-dep_Trfase_small"/>
</dbReference>
<protein>
    <recommendedName>
        <fullName evidence="9">Tyrosine decarboxylase</fullName>
    </recommendedName>
</protein>
<dbReference type="PRINTS" id="PR00800">
    <property type="entry name" value="YHDCRBOXLASE"/>
</dbReference>
<name>A0AAV9JZX1_9SOLN</name>
<dbReference type="InterPro" id="IPR015421">
    <property type="entry name" value="PyrdxlP-dep_Trfase_major"/>
</dbReference>
<evidence type="ECO:0000256" key="3">
    <source>
        <dbReference type="ARBA" id="ARBA00022793"/>
    </source>
</evidence>
<dbReference type="Proteomes" id="UP001311915">
    <property type="component" value="Unassembled WGS sequence"/>
</dbReference>
<evidence type="ECO:0000256" key="2">
    <source>
        <dbReference type="ARBA" id="ARBA00009533"/>
    </source>
</evidence>
<reference evidence="7 8" key="1">
    <citation type="submission" date="2023-10" db="EMBL/GenBank/DDBJ databases">
        <title>Genome-Wide Identification Analysis in wild type Solanum Pinnatisectum Reveals Some Genes Defensing Phytophthora Infestans.</title>
        <authorList>
            <person name="Sun C."/>
        </authorList>
    </citation>
    <scope>NUCLEOTIDE SEQUENCE [LARGE SCALE GENOMIC DNA]</scope>
    <source>
        <strain evidence="7">LQN</strain>
        <tissue evidence="7">Leaf</tissue>
    </source>
</reference>
<evidence type="ECO:0000256" key="6">
    <source>
        <dbReference type="RuleBase" id="RU000382"/>
    </source>
</evidence>
<evidence type="ECO:0000256" key="5">
    <source>
        <dbReference type="ARBA" id="ARBA00023239"/>
    </source>
</evidence>
<dbReference type="PANTHER" id="PTHR11999:SF156">
    <property type="entry name" value="TYROSINE DECARBOXYLASE"/>
    <property type="match status" value="1"/>
</dbReference>
<dbReference type="Gene3D" id="3.90.1150.10">
    <property type="entry name" value="Aspartate Aminotransferase, domain 1"/>
    <property type="match status" value="1"/>
</dbReference>
<comment type="cofactor">
    <cofactor evidence="1 6">
        <name>pyridoxal 5'-phosphate</name>
        <dbReference type="ChEBI" id="CHEBI:597326"/>
    </cofactor>
</comment>
<dbReference type="GO" id="GO:0030170">
    <property type="term" value="F:pyridoxal phosphate binding"/>
    <property type="evidence" value="ECO:0007669"/>
    <property type="project" value="InterPro"/>
</dbReference>
<dbReference type="InterPro" id="IPR010977">
    <property type="entry name" value="Aromatic_deC"/>
</dbReference>
<sequence length="350" mass="39702">MNMMVNCQATQVDFLADYFHNIQNYPVCSQVEPGYLKKLLPDSAPNQPEPIEKILEDVKRDIFPGLTHWQSPNFFAYFPCISSSAGIVGEMLTVGLNVVGFSWIASPAATELENIVRLVKLCCALLLLTCCKRSNVGKIGKENIGKLVVYSSDQTHSSFQKSIKISGIRPENFRAIRLLTIQKDIKGGLVPLFLCATIGTTLITTVDPLHPLCEIAKEYGIWVVDYKNWQITLSWRFRALKLWIVLRCHGVVNLKKFIRNHIKMAKHFEGLISMDERFEIVVPRIFSMVCFRVSPLTLQKRFEFVDEVRVNEFNEKLLESINSSGIIHMTRTVVAGIYMIRFAIGAPLTD</sequence>
<dbReference type="EMBL" id="JAWPEI010000068">
    <property type="protein sequence ID" value="KAK4706555.1"/>
    <property type="molecule type" value="Genomic_DNA"/>
</dbReference>
<dbReference type="GO" id="GO:0016831">
    <property type="term" value="F:carboxy-lyase activity"/>
    <property type="evidence" value="ECO:0007669"/>
    <property type="project" value="UniProtKB-KW"/>
</dbReference>
<evidence type="ECO:0000313" key="7">
    <source>
        <dbReference type="EMBL" id="KAK4706555.1"/>
    </source>
</evidence>
<comment type="caution">
    <text evidence="7">The sequence shown here is derived from an EMBL/GenBank/DDBJ whole genome shotgun (WGS) entry which is preliminary data.</text>
</comment>
<dbReference type="PANTHER" id="PTHR11999">
    <property type="entry name" value="GROUP II PYRIDOXAL-5-PHOSPHATE DECARBOXYLASE"/>
    <property type="match status" value="1"/>
</dbReference>
<keyword evidence="4 6" id="KW-0663">Pyridoxal phosphate</keyword>
<dbReference type="Pfam" id="PF00282">
    <property type="entry name" value="Pyridoxal_deC"/>
    <property type="match status" value="3"/>
</dbReference>
<dbReference type="GO" id="GO:0019752">
    <property type="term" value="P:carboxylic acid metabolic process"/>
    <property type="evidence" value="ECO:0007669"/>
    <property type="project" value="InterPro"/>
</dbReference>
<accession>A0AAV9JZX1</accession>
<dbReference type="GO" id="GO:0005737">
    <property type="term" value="C:cytoplasm"/>
    <property type="evidence" value="ECO:0007669"/>
    <property type="project" value="TreeGrafter"/>
</dbReference>
<evidence type="ECO:0000256" key="4">
    <source>
        <dbReference type="ARBA" id="ARBA00022898"/>
    </source>
</evidence>
<evidence type="ECO:0000313" key="8">
    <source>
        <dbReference type="Proteomes" id="UP001311915"/>
    </source>
</evidence>
<dbReference type="SUPFAM" id="SSF53383">
    <property type="entry name" value="PLP-dependent transferases"/>
    <property type="match status" value="1"/>
</dbReference>
<evidence type="ECO:0008006" key="9">
    <source>
        <dbReference type="Google" id="ProtNLM"/>
    </source>
</evidence>
<dbReference type="GO" id="GO:0006520">
    <property type="term" value="P:amino acid metabolic process"/>
    <property type="evidence" value="ECO:0007669"/>
    <property type="project" value="InterPro"/>
</dbReference>
<keyword evidence="8" id="KW-1185">Reference proteome</keyword>
<organism evidence="7 8">
    <name type="scientific">Solanum pinnatisectum</name>
    <name type="common">tansyleaf nightshade</name>
    <dbReference type="NCBI Taxonomy" id="50273"/>
    <lineage>
        <taxon>Eukaryota</taxon>
        <taxon>Viridiplantae</taxon>
        <taxon>Streptophyta</taxon>
        <taxon>Embryophyta</taxon>
        <taxon>Tracheophyta</taxon>
        <taxon>Spermatophyta</taxon>
        <taxon>Magnoliopsida</taxon>
        <taxon>eudicotyledons</taxon>
        <taxon>Gunneridae</taxon>
        <taxon>Pentapetalae</taxon>
        <taxon>asterids</taxon>
        <taxon>lamiids</taxon>
        <taxon>Solanales</taxon>
        <taxon>Solanaceae</taxon>
        <taxon>Solanoideae</taxon>
        <taxon>Solaneae</taxon>
        <taxon>Solanum</taxon>
    </lineage>
</organism>
<dbReference type="InterPro" id="IPR002129">
    <property type="entry name" value="PyrdxlP-dep_de-COase"/>
</dbReference>
<proteinExistence type="inferred from homology"/>
<dbReference type="Gene3D" id="1.20.1340.10">
    <property type="entry name" value="dopa decarboxylase, N-terminal domain"/>
    <property type="match status" value="1"/>
</dbReference>
<dbReference type="InterPro" id="IPR015424">
    <property type="entry name" value="PyrdxlP-dep_Trfase"/>
</dbReference>
<keyword evidence="3" id="KW-0210">Decarboxylase</keyword>
<keyword evidence="5 6" id="KW-0456">Lyase</keyword>
<evidence type="ECO:0000256" key="1">
    <source>
        <dbReference type="ARBA" id="ARBA00001933"/>
    </source>
</evidence>
<dbReference type="AlphaFoldDB" id="A0AAV9JZX1"/>
<dbReference type="Gene3D" id="3.40.640.10">
    <property type="entry name" value="Type I PLP-dependent aspartate aminotransferase-like (Major domain)"/>
    <property type="match status" value="2"/>
</dbReference>